<dbReference type="Pfam" id="PF00884">
    <property type="entry name" value="Sulfatase"/>
    <property type="match status" value="1"/>
</dbReference>
<evidence type="ECO:0000256" key="6">
    <source>
        <dbReference type="ARBA" id="ARBA00022837"/>
    </source>
</evidence>
<dbReference type="InterPro" id="IPR035874">
    <property type="entry name" value="IDS"/>
</dbReference>
<evidence type="ECO:0000256" key="2">
    <source>
        <dbReference type="ARBA" id="ARBA00008779"/>
    </source>
</evidence>
<dbReference type="SUPFAM" id="SSF53649">
    <property type="entry name" value="Alkaline phosphatase-like"/>
    <property type="match status" value="1"/>
</dbReference>
<name>A0A2W5KW73_ANCNO</name>
<dbReference type="AlphaFoldDB" id="A0A2W5KW73"/>
<comment type="caution">
    <text evidence="9">The sequence shown here is derived from an EMBL/GenBank/DDBJ whole genome shotgun (WGS) entry which is preliminary data.</text>
</comment>
<feature type="domain" description="Sulfatase N-terminal" evidence="8">
    <location>
        <begin position="62"/>
        <end position="410"/>
    </location>
</feature>
<dbReference type="GO" id="GO:0004423">
    <property type="term" value="F:iduronate-2-sulfatase activity"/>
    <property type="evidence" value="ECO:0007669"/>
    <property type="project" value="InterPro"/>
</dbReference>
<dbReference type="InterPro" id="IPR017850">
    <property type="entry name" value="Alkaline_phosphatase_core_sf"/>
</dbReference>
<dbReference type="InterPro" id="IPR000917">
    <property type="entry name" value="Sulfatase_N"/>
</dbReference>
<dbReference type="EMBL" id="QFPN01000001">
    <property type="protein sequence ID" value="PZQ18995.1"/>
    <property type="molecule type" value="Genomic_DNA"/>
</dbReference>
<evidence type="ECO:0000313" key="9">
    <source>
        <dbReference type="EMBL" id="PZQ18995.1"/>
    </source>
</evidence>
<dbReference type="CDD" id="cd16030">
    <property type="entry name" value="iduronate-2-sulfatase"/>
    <property type="match status" value="1"/>
</dbReference>
<organism evidence="9 10">
    <name type="scientific">Ancylobacter novellus</name>
    <name type="common">Thiobacillus novellus</name>
    <dbReference type="NCBI Taxonomy" id="921"/>
    <lineage>
        <taxon>Bacteria</taxon>
        <taxon>Pseudomonadati</taxon>
        <taxon>Pseudomonadota</taxon>
        <taxon>Alphaproteobacteria</taxon>
        <taxon>Hyphomicrobiales</taxon>
        <taxon>Xanthobacteraceae</taxon>
        <taxon>Ancylobacter</taxon>
    </lineage>
</organism>
<dbReference type="Proteomes" id="UP000249577">
    <property type="component" value="Unassembled WGS sequence"/>
</dbReference>
<dbReference type="GO" id="GO:0046872">
    <property type="term" value="F:metal ion binding"/>
    <property type="evidence" value="ECO:0007669"/>
    <property type="project" value="UniProtKB-KW"/>
</dbReference>
<keyword evidence="6" id="KW-0106">Calcium</keyword>
<proteinExistence type="inferred from homology"/>
<keyword evidence="5" id="KW-0378">Hydrolase</keyword>
<evidence type="ECO:0000256" key="5">
    <source>
        <dbReference type="ARBA" id="ARBA00022801"/>
    </source>
</evidence>
<dbReference type="PANTHER" id="PTHR45953:SF1">
    <property type="entry name" value="IDURONATE 2-SULFATASE"/>
    <property type="match status" value="1"/>
</dbReference>
<comment type="cofactor">
    <cofactor evidence="1">
        <name>Ca(2+)</name>
        <dbReference type="ChEBI" id="CHEBI:29108"/>
    </cofactor>
</comment>
<reference evidence="9 10" key="1">
    <citation type="submission" date="2017-08" db="EMBL/GenBank/DDBJ databases">
        <title>Infants hospitalized years apart are colonized by the same room-sourced microbial strains.</title>
        <authorList>
            <person name="Brooks B."/>
            <person name="Olm M.R."/>
            <person name="Firek B.A."/>
            <person name="Baker R."/>
            <person name="Thomas B.C."/>
            <person name="Morowitz M.J."/>
            <person name="Banfield J.F."/>
        </authorList>
    </citation>
    <scope>NUCLEOTIDE SEQUENCE [LARGE SCALE GENOMIC DNA]</scope>
    <source>
        <strain evidence="9">S2_005_003_R2_43</strain>
    </source>
</reference>
<evidence type="ECO:0000313" key="10">
    <source>
        <dbReference type="Proteomes" id="UP000249577"/>
    </source>
</evidence>
<protein>
    <recommendedName>
        <fullName evidence="8">Sulfatase N-terminal domain-containing protein</fullName>
    </recommendedName>
</protein>
<keyword evidence="3" id="KW-0479">Metal-binding</keyword>
<accession>A0A2W5KW73</accession>
<keyword evidence="4" id="KW-0732">Signal</keyword>
<evidence type="ECO:0000256" key="3">
    <source>
        <dbReference type="ARBA" id="ARBA00022723"/>
    </source>
</evidence>
<evidence type="ECO:0000256" key="4">
    <source>
        <dbReference type="ARBA" id="ARBA00022729"/>
    </source>
</evidence>
<comment type="similarity">
    <text evidence="2">Belongs to the sulfatase family.</text>
</comment>
<sequence length="532" mass="58860">MSIFYAAQRFRPDISSWLKGVPILTSISFTRRGALASVASLISAPSIAAPAVLRNGSRRDRPNVLLISIDDLNDWVGWLGGYPTAKTPNIDRLAAAGAAMTRAYTVVPICLATRNAMLFGKAPWSTGCYTNDNVDWPDIPAFDGRASLPRCFRDQGYKTFGTGKTFHVGWSSRHGLDAHNDPRAWSEFEPLDQFIQPQGSGGKYSYKAIGQVDRTTDDLRMKWLVSNVLDKRHDRPIFVAAGINKPHLRWSVPQHYFDLHPLDEVVYPLGALDVEHHRLLKNEDVADLPKAGRAMARQTFATHAAFKADKGLWLNAVQGYLAACSAADHSVGILLDGLRNGPNAANTIVALWSDHGWQLGEKLVWQKHTLWERALHIPVVMAGPGIANGRRHDPFSGLDIYPTLCGLAGIDAPDDLDGLDQSAMIRGDSASKRNMALSSWALDIEEGFSVADGPNWREDVHFSARTQTHRLIRYGNGDLELYDHRTDPWEWRNVAETPANQDLIKRISDRMPRPQDLAFPAAPDGRGAGIED</sequence>
<evidence type="ECO:0000259" key="8">
    <source>
        <dbReference type="Pfam" id="PF00884"/>
    </source>
</evidence>
<feature type="region of interest" description="Disordered" evidence="7">
    <location>
        <begin position="510"/>
        <end position="532"/>
    </location>
</feature>
<evidence type="ECO:0000256" key="1">
    <source>
        <dbReference type="ARBA" id="ARBA00001913"/>
    </source>
</evidence>
<dbReference type="GO" id="GO:0005737">
    <property type="term" value="C:cytoplasm"/>
    <property type="evidence" value="ECO:0007669"/>
    <property type="project" value="TreeGrafter"/>
</dbReference>
<gene>
    <name evidence="9" type="ORF">DI565_00940</name>
</gene>
<dbReference type="PANTHER" id="PTHR45953">
    <property type="entry name" value="IDURONATE 2-SULFATASE"/>
    <property type="match status" value="1"/>
</dbReference>
<dbReference type="Gene3D" id="3.40.720.10">
    <property type="entry name" value="Alkaline Phosphatase, subunit A"/>
    <property type="match status" value="1"/>
</dbReference>
<evidence type="ECO:0000256" key="7">
    <source>
        <dbReference type="SAM" id="MobiDB-lite"/>
    </source>
</evidence>